<feature type="binding site" evidence="8">
    <location>
        <position position="72"/>
    </location>
    <ligand>
        <name>beta-alanine</name>
        <dbReference type="ChEBI" id="CHEBI:57966"/>
    </ligand>
</feature>
<dbReference type="InterPro" id="IPR003721">
    <property type="entry name" value="Pantoate_ligase"/>
</dbReference>
<comment type="subcellular location">
    <subcellularLocation>
        <location evidence="8">Cytoplasm</location>
    </subcellularLocation>
</comment>
<keyword evidence="5 8" id="KW-0547">Nucleotide-binding</keyword>
<comment type="function">
    <text evidence="8">Catalyzes the condensation of pantoate with beta-alanine in an ATP-dependent reaction via a pantoyl-adenylate intermediate.</text>
</comment>
<evidence type="ECO:0000256" key="6">
    <source>
        <dbReference type="ARBA" id="ARBA00022840"/>
    </source>
</evidence>
<dbReference type="Pfam" id="PF02569">
    <property type="entry name" value="Pantoate_ligase"/>
    <property type="match status" value="1"/>
</dbReference>
<proteinExistence type="inferred from homology"/>
<dbReference type="CDD" id="cd00560">
    <property type="entry name" value="PanC"/>
    <property type="match status" value="1"/>
</dbReference>
<dbReference type="Gene3D" id="3.40.50.620">
    <property type="entry name" value="HUPs"/>
    <property type="match status" value="1"/>
</dbReference>
<evidence type="ECO:0000256" key="1">
    <source>
        <dbReference type="ARBA" id="ARBA00004990"/>
    </source>
</evidence>
<dbReference type="PANTHER" id="PTHR21299:SF1">
    <property type="entry name" value="PANTOATE--BETA-ALANINE LIGASE"/>
    <property type="match status" value="1"/>
</dbReference>
<evidence type="ECO:0000256" key="7">
    <source>
        <dbReference type="ARBA" id="ARBA00048258"/>
    </source>
</evidence>
<dbReference type="EC" id="6.3.2.1" evidence="8"/>
<dbReference type="HAMAP" id="MF_00158">
    <property type="entry name" value="PanC"/>
    <property type="match status" value="1"/>
</dbReference>
<name>A0ABT7FWS4_9CORY</name>
<protein>
    <recommendedName>
        <fullName evidence="8">Pantothenate synthetase</fullName>
        <shortName evidence="8">PS</shortName>
        <ecNumber evidence="8">6.3.2.1</ecNumber>
    </recommendedName>
    <alternativeName>
        <fullName evidence="8">Pantoate--beta-alanine ligase</fullName>
    </alternativeName>
    <alternativeName>
        <fullName evidence="8">Pantoate-activating enzyme</fullName>
    </alternativeName>
</protein>
<keyword evidence="6 8" id="KW-0067">ATP-binding</keyword>
<evidence type="ECO:0000256" key="4">
    <source>
        <dbReference type="ARBA" id="ARBA00022655"/>
    </source>
</evidence>
<comment type="similarity">
    <text evidence="2 8">Belongs to the pantothenate synthetase family.</text>
</comment>
<feature type="binding site" evidence="8">
    <location>
        <position position="72"/>
    </location>
    <ligand>
        <name>(R)-pantoate</name>
        <dbReference type="ChEBI" id="CHEBI:15980"/>
    </ligand>
</feature>
<evidence type="ECO:0000256" key="3">
    <source>
        <dbReference type="ARBA" id="ARBA00022598"/>
    </source>
</evidence>
<keyword evidence="10" id="KW-1185">Reference proteome</keyword>
<dbReference type="SUPFAM" id="SSF52374">
    <property type="entry name" value="Nucleotidylyl transferase"/>
    <property type="match status" value="1"/>
</dbReference>
<keyword evidence="8" id="KW-0963">Cytoplasm</keyword>
<sequence>MQVFHTISDVREFCAKARSAPTVGTASTAGSTPTVGLVPTMGALHDGHASLVRAARADNDIVVASVFVNPLQFTDLGDCDDYRNYPRNLEQDAEFLRTLGVDAVFAPSVDEMYPGFSASPDQHPQIWVRTGRMGEILEGASRPGHFDGVATVVAKLFQIIQPDRAYFGRKDAQQLAIIQAMVRDLDIPVTIHGLSIVRGVDGVAESSRNLRLSAPQRRAAQALSQTLFGLRDGEFTSVEAARDHLASCAGVELDYFRVVDPANLRDVAADTRPALALTAAWVGPVRLIDNLALETYE</sequence>
<dbReference type="InterPro" id="IPR014729">
    <property type="entry name" value="Rossmann-like_a/b/a_fold"/>
</dbReference>
<dbReference type="Gene3D" id="3.30.1300.10">
    <property type="entry name" value="Pantoate-beta-alanine ligase, C-terminal domain"/>
    <property type="match status" value="1"/>
</dbReference>
<keyword evidence="3 8" id="KW-0436">Ligase</keyword>
<dbReference type="NCBIfam" id="TIGR00018">
    <property type="entry name" value="panC"/>
    <property type="match status" value="1"/>
</dbReference>
<feature type="binding site" evidence="8">
    <location>
        <position position="174"/>
    </location>
    <ligand>
        <name>(R)-pantoate</name>
        <dbReference type="ChEBI" id="CHEBI:15980"/>
    </ligand>
</feature>
<keyword evidence="4 8" id="KW-0566">Pantothenate biosynthesis</keyword>
<evidence type="ECO:0000256" key="8">
    <source>
        <dbReference type="HAMAP-Rule" id="MF_00158"/>
    </source>
</evidence>
<accession>A0ABT7FWS4</accession>
<dbReference type="GO" id="GO:0016874">
    <property type="term" value="F:ligase activity"/>
    <property type="evidence" value="ECO:0007669"/>
    <property type="project" value="UniProtKB-KW"/>
</dbReference>
<comment type="miscellaneous">
    <text evidence="8">The reaction proceeds by a bi uni uni bi ping pong mechanism.</text>
</comment>
<comment type="catalytic activity">
    <reaction evidence="7 8">
        <text>(R)-pantoate + beta-alanine + ATP = (R)-pantothenate + AMP + diphosphate + H(+)</text>
        <dbReference type="Rhea" id="RHEA:10912"/>
        <dbReference type="ChEBI" id="CHEBI:15378"/>
        <dbReference type="ChEBI" id="CHEBI:15980"/>
        <dbReference type="ChEBI" id="CHEBI:29032"/>
        <dbReference type="ChEBI" id="CHEBI:30616"/>
        <dbReference type="ChEBI" id="CHEBI:33019"/>
        <dbReference type="ChEBI" id="CHEBI:57966"/>
        <dbReference type="ChEBI" id="CHEBI:456215"/>
        <dbReference type="EC" id="6.3.2.1"/>
    </reaction>
</comment>
<evidence type="ECO:0000256" key="5">
    <source>
        <dbReference type="ARBA" id="ARBA00022741"/>
    </source>
</evidence>
<comment type="subunit">
    <text evidence="8">Homodimer.</text>
</comment>
<dbReference type="EMBL" id="JASNUQ010000009">
    <property type="protein sequence ID" value="MDK4290430.1"/>
    <property type="molecule type" value="Genomic_DNA"/>
</dbReference>
<dbReference type="PANTHER" id="PTHR21299">
    <property type="entry name" value="CYTIDYLATE KINASE/PANTOATE-BETA-ALANINE LIGASE"/>
    <property type="match status" value="1"/>
</dbReference>
<evidence type="ECO:0000313" key="10">
    <source>
        <dbReference type="Proteomes" id="UP001239759"/>
    </source>
</evidence>
<organism evidence="9 10">
    <name type="scientific">Corynebacterium pseudodiphtheriticum</name>
    <dbReference type="NCBI Taxonomy" id="37637"/>
    <lineage>
        <taxon>Bacteria</taxon>
        <taxon>Bacillati</taxon>
        <taxon>Actinomycetota</taxon>
        <taxon>Actinomycetes</taxon>
        <taxon>Mycobacteriales</taxon>
        <taxon>Corynebacteriaceae</taxon>
        <taxon>Corynebacterium</taxon>
    </lineage>
</organism>
<dbReference type="Proteomes" id="UP001239759">
    <property type="component" value="Unassembled WGS sequence"/>
</dbReference>
<gene>
    <name evidence="8 9" type="primary">panC</name>
    <name evidence="9" type="ORF">QPX23_06800</name>
</gene>
<feature type="binding site" evidence="8">
    <location>
        <begin position="168"/>
        <end position="171"/>
    </location>
    <ligand>
        <name>ATP</name>
        <dbReference type="ChEBI" id="CHEBI:30616"/>
    </ligand>
</feature>
<evidence type="ECO:0000256" key="2">
    <source>
        <dbReference type="ARBA" id="ARBA00009256"/>
    </source>
</evidence>
<comment type="caution">
    <text evidence="9">The sequence shown here is derived from an EMBL/GenBank/DDBJ whole genome shotgun (WGS) entry which is preliminary data.</text>
</comment>
<feature type="binding site" evidence="8">
    <location>
        <begin position="205"/>
        <end position="208"/>
    </location>
    <ligand>
        <name>ATP</name>
        <dbReference type="ChEBI" id="CHEBI:30616"/>
    </ligand>
</feature>
<feature type="active site" description="Proton donor" evidence="8">
    <location>
        <position position="48"/>
    </location>
</feature>
<reference evidence="9 10" key="1">
    <citation type="submission" date="2023-05" db="EMBL/GenBank/DDBJ databases">
        <title>Metabolic capabilities are highly conserved among human nasal-associated Corynebacterium species in pangenomic analyses.</title>
        <authorList>
            <person name="Tran T.H."/>
            <person name="Roberts A.Q."/>
            <person name="Escapa I.F."/>
            <person name="Gao W."/>
            <person name="Conlan S."/>
            <person name="Kong H."/>
            <person name="Segre J.A."/>
            <person name="Kelly M.S."/>
            <person name="Lemon K.P."/>
        </authorList>
    </citation>
    <scope>NUCLEOTIDE SEQUENCE [LARGE SCALE GENOMIC DNA]</scope>
    <source>
        <strain evidence="9 10">KPL3772</strain>
    </source>
</reference>
<comment type="pathway">
    <text evidence="1 8">Cofactor biosynthesis; (R)-pantothenate biosynthesis; (R)-pantothenate from (R)-pantoate and beta-alanine: step 1/1.</text>
</comment>
<evidence type="ECO:0000313" key="9">
    <source>
        <dbReference type="EMBL" id="MDK4290430.1"/>
    </source>
</evidence>
<feature type="binding site" evidence="8">
    <location>
        <position position="197"/>
    </location>
    <ligand>
        <name>ATP</name>
        <dbReference type="ChEBI" id="CHEBI:30616"/>
    </ligand>
</feature>
<feature type="binding site" evidence="8">
    <location>
        <begin position="41"/>
        <end position="48"/>
    </location>
    <ligand>
        <name>ATP</name>
        <dbReference type="ChEBI" id="CHEBI:30616"/>
    </ligand>
</feature>
<dbReference type="InterPro" id="IPR042176">
    <property type="entry name" value="Pantoate_ligase_C"/>
</dbReference>
<dbReference type="RefSeq" id="WP_284587824.1">
    <property type="nucleotide sequence ID" value="NZ_JASNUQ010000009.1"/>
</dbReference>